<dbReference type="EMBL" id="BTGB01000003">
    <property type="protein sequence ID" value="GMM46250.1"/>
    <property type="molecule type" value="Genomic_DNA"/>
</dbReference>
<evidence type="ECO:0000313" key="3">
    <source>
        <dbReference type="Proteomes" id="UP001378960"/>
    </source>
</evidence>
<protein>
    <submittedName>
        <fullName evidence="2">Pantetheine-phosphate adenylyltransferase</fullName>
    </submittedName>
</protein>
<dbReference type="GO" id="GO:0004140">
    <property type="term" value="F:dephospho-CoA kinase activity"/>
    <property type="evidence" value="ECO:0007669"/>
    <property type="project" value="TreeGrafter"/>
</dbReference>
<proteinExistence type="predicted"/>
<dbReference type="GO" id="GO:0015937">
    <property type="term" value="P:coenzyme A biosynthetic process"/>
    <property type="evidence" value="ECO:0007669"/>
    <property type="project" value="TreeGrafter"/>
</dbReference>
<gene>
    <name evidence="2" type="ORF">DAPK24_028250</name>
</gene>
<keyword evidence="2" id="KW-0548">Nucleotidyltransferase</keyword>
<name>A0AAV5R4R6_PICKL</name>
<keyword evidence="2" id="KW-0808">Transferase</keyword>
<feature type="domain" description="Cytidyltransferase-like" evidence="1">
    <location>
        <begin position="153"/>
        <end position="294"/>
    </location>
</feature>
<dbReference type="Pfam" id="PF01467">
    <property type="entry name" value="CTP_transf_like"/>
    <property type="match status" value="1"/>
</dbReference>
<dbReference type="Gene3D" id="3.40.50.620">
    <property type="entry name" value="HUPs"/>
    <property type="match status" value="1"/>
</dbReference>
<dbReference type="PANTHER" id="PTHR10695">
    <property type="entry name" value="DEPHOSPHO-COA KINASE-RELATED"/>
    <property type="match status" value="1"/>
</dbReference>
<evidence type="ECO:0000313" key="2">
    <source>
        <dbReference type="EMBL" id="GMM46250.1"/>
    </source>
</evidence>
<organism evidence="2 3">
    <name type="scientific">Pichia kluyveri</name>
    <name type="common">Yeast</name>
    <dbReference type="NCBI Taxonomy" id="36015"/>
    <lineage>
        <taxon>Eukaryota</taxon>
        <taxon>Fungi</taxon>
        <taxon>Dikarya</taxon>
        <taxon>Ascomycota</taxon>
        <taxon>Saccharomycotina</taxon>
        <taxon>Pichiomycetes</taxon>
        <taxon>Pichiales</taxon>
        <taxon>Pichiaceae</taxon>
        <taxon>Pichia</taxon>
    </lineage>
</organism>
<dbReference type="SUPFAM" id="SSF52374">
    <property type="entry name" value="Nucleotidylyl transferase"/>
    <property type="match status" value="1"/>
</dbReference>
<sequence>MLAVISEEESHSEDFLGYVFRDLVKENPERSIYILVIPKSLEPVTISILLNQLDKVYNTFFRVSKEDKKDYQIFSLFYNENYNETIAKKNWDVATVSSNVDLSEIPKSYIRHLKQDNIHIKAYPAIQQFDLKPQKYNLHKPDALMGSISVVAVGGTFDHLHDGHKILLTISAFLAKDTLIIGVTGPELLKNKKYAEYMQPYENRVDNVQSFLNIIGSTVKVDFYEINDICGPTAQLENIDALIVSAESFKGAEFVNNKRTEKGWKKLDVYAIGVLGSSDSETFQNKMSSTDYRRLEYLKDNSRDT</sequence>
<dbReference type="NCBIfam" id="NF001985">
    <property type="entry name" value="PRK00777.1"/>
    <property type="match status" value="1"/>
</dbReference>
<reference evidence="2 3" key="1">
    <citation type="journal article" date="2023" name="Elife">
        <title>Identification of key yeast species and microbe-microbe interactions impacting larval growth of Drosophila in the wild.</title>
        <authorList>
            <person name="Mure A."/>
            <person name="Sugiura Y."/>
            <person name="Maeda R."/>
            <person name="Honda K."/>
            <person name="Sakurai N."/>
            <person name="Takahashi Y."/>
            <person name="Watada M."/>
            <person name="Katoh T."/>
            <person name="Gotoh A."/>
            <person name="Gotoh Y."/>
            <person name="Taniguchi I."/>
            <person name="Nakamura K."/>
            <person name="Hayashi T."/>
            <person name="Katayama T."/>
            <person name="Uemura T."/>
            <person name="Hattori Y."/>
        </authorList>
    </citation>
    <scope>NUCLEOTIDE SEQUENCE [LARGE SCALE GENOMIC DNA]</scope>
    <source>
        <strain evidence="2 3">PK-24</strain>
    </source>
</reference>
<dbReference type="PANTHER" id="PTHR10695:SF46">
    <property type="entry name" value="BIFUNCTIONAL COENZYME A SYNTHASE-RELATED"/>
    <property type="match status" value="1"/>
</dbReference>
<dbReference type="AlphaFoldDB" id="A0AAV5R4R6"/>
<comment type="caution">
    <text evidence="2">The sequence shown here is derived from an EMBL/GenBank/DDBJ whole genome shotgun (WGS) entry which is preliminary data.</text>
</comment>
<accession>A0AAV5R4R6</accession>
<dbReference type="InterPro" id="IPR014729">
    <property type="entry name" value="Rossmann-like_a/b/a_fold"/>
</dbReference>
<dbReference type="Proteomes" id="UP001378960">
    <property type="component" value="Unassembled WGS sequence"/>
</dbReference>
<evidence type="ECO:0000259" key="1">
    <source>
        <dbReference type="Pfam" id="PF01467"/>
    </source>
</evidence>
<dbReference type="InterPro" id="IPR004821">
    <property type="entry name" value="Cyt_trans-like"/>
</dbReference>
<dbReference type="NCBIfam" id="TIGR00125">
    <property type="entry name" value="cyt_tran_rel"/>
    <property type="match status" value="1"/>
</dbReference>
<keyword evidence="3" id="KW-1185">Reference proteome</keyword>
<dbReference type="GO" id="GO:0016779">
    <property type="term" value="F:nucleotidyltransferase activity"/>
    <property type="evidence" value="ECO:0007669"/>
    <property type="project" value="UniProtKB-KW"/>
</dbReference>